<reference evidence="6" key="2">
    <citation type="submission" date="2025-05" db="UniProtKB">
        <authorList>
            <consortium name="RefSeq"/>
        </authorList>
    </citation>
    <scope>NUCLEOTIDE SEQUENCE [LARGE SCALE GENOMIC DNA]</scope>
</reference>
<keyword evidence="5" id="KW-0732">Signal</keyword>
<dbReference type="PANTHER" id="PTHR11738:SF129">
    <property type="entry name" value="LEUKOCYTE-ASSOCIATED IMMUNOGLOBULIN-LIKE RECEPTOR 1"/>
    <property type="match status" value="1"/>
</dbReference>
<evidence type="ECO:0000313" key="7">
    <source>
        <dbReference type="RefSeq" id="XP_025841121.2"/>
    </source>
</evidence>
<feature type="signal peptide" evidence="5">
    <location>
        <begin position="1"/>
        <end position="21"/>
    </location>
</feature>
<dbReference type="STRING" id="9627.ENSVVUP00000011002"/>
<proteinExistence type="predicted"/>
<dbReference type="SUPFAM" id="SSF48726">
    <property type="entry name" value="Immunoglobulin"/>
    <property type="match status" value="1"/>
</dbReference>
<dbReference type="InterPro" id="IPR036179">
    <property type="entry name" value="Ig-like_dom_sf"/>
</dbReference>
<dbReference type="InterPro" id="IPR013783">
    <property type="entry name" value="Ig-like_fold"/>
</dbReference>
<dbReference type="CTD" id="3903"/>
<dbReference type="GeneID" id="112909420"/>
<feature type="transmembrane region" description="Helical" evidence="4">
    <location>
        <begin position="137"/>
        <end position="159"/>
    </location>
</feature>
<feature type="chain" id="PRO_5045585942" evidence="5">
    <location>
        <begin position="22"/>
        <end position="260"/>
    </location>
</feature>
<dbReference type="KEGG" id="vvp:112909420"/>
<dbReference type="Proteomes" id="UP001652641">
    <property type="component" value="Chromosome 1"/>
</dbReference>
<feature type="region of interest" description="Disordered" evidence="3">
    <location>
        <begin position="164"/>
        <end position="260"/>
    </location>
</feature>
<keyword evidence="4" id="KW-0472">Membrane</keyword>
<keyword evidence="4" id="KW-0812">Transmembrane</keyword>
<reference evidence="7" key="3">
    <citation type="submission" date="2025-08" db="UniProtKB">
        <authorList>
            <consortium name="RefSeq"/>
        </authorList>
    </citation>
    <scope>IDENTIFICATION</scope>
    <source>
        <tissue evidence="7">Cell line</tissue>
    </source>
</reference>
<evidence type="ECO:0000256" key="5">
    <source>
        <dbReference type="SAM" id="SignalP"/>
    </source>
</evidence>
<evidence type="ECO:0000256" key="2">
    <source>
        <dbReference type="ARBA" id="ARBA00023319"/>
    </source>
</evidence>
<keyword evidence="4" id="KW-1133">Transmembrane helix</keyword>
<dbReference type="GO" id="GO:0005886">
    <property type="term" value="C:plasma membrane"/>
    <property type="evidence" value="ECO:0007669"/>
    <property type="project" value="TreeGrafter"/>
</dbReference>
<keyword evidence="6" id="KW-1185">Reference proteome</keyword>
<evidence type="ECO:0000256" key="1">
    <source>
        <dbReference type="ARBA" id="ARBA00023157"/>
    </source>
</evidence>
<dbReference type="GO" id="GO:0002764">
    <property type="term" value="P:immune response-regulating signaling pathway"/>
    <property type="evidence" value="ECO:0007669"/>
    <property type="project" value="TreeGrafter"/>
</dbReference>
<dbReference type="Gene3D" id="2.60.40.10">
    <property type="entry name" value="Immunoglobulins"/>
    <property type="match status" value="1"/>
</dbReference>
<evidence type="ECO:0000256" key="4">
    <source>
        <dbReference type="SAM" id="Phobius"/>
    </source>
</evidence>
<dbReference type="RefSeq" id="XP_025841121.2">
    <property type="nucleotide sequence ID" value="XM_025985336.2"/>
</dbReference>
<keyword evidence="2" id="KW-0393">Immunoglobulin domain</keyword>
<accession>A0A3Q7RG21</accession>
<evidence type="ECO:0000313" key="6">
    <source>
        <dbReference type="Proteomes" id="UP001652641"/>
    </source>
</evidence>
<dbReference type="AlphaFoldDB" id="A0A3Q7RG21"/>
<gene>
    <name evidence="7" type="primary">LAIR1</name>
</gene>
<dbReference type="InterPro" id="IPR050412">
    <property type="entry name" value="Ig-like_Receptors_ImmuneReg"/>
</dbReference>
<dbReference type="PANTHER" id="PTHR11738">
    <property type="entry name" value="MHC CLASS I NK CELL RECEPTOR"/>
    <property type="match status" value="1"/>
</dbReference>
<protein>
    <submittedName>
        <fullName evidence="7">Leukocyte-associated immunoglobulin-like receptor 1</fullName>
    </submittedName>
</protein>
<name>A0A3Q7RG21_VULVU</name>
<sequence length="260" mass="28687">MFPHVTTFLALTLCLGGGLHAQQGVLRSPSIWAEPGSEIPRGQPVTIVCQGPAEAETFRLEKEGSALHKDVRNPQHETQARFPIPAVGEDTAGRYHCLYNKDGTWSDRSKELQLVVTEVSRVPWDDSSSLGLSTEHVYILIGVSVALFLCVLLLAHIFIHRQQQKKHRPSSSKGEEQRTQERVSPAVDIRERTPDLATISRLPERDREGSISTPTAGGPQDVTYAQLDHRILTQRTAPATSPQSVEPMAESSTYAALARR</sequence>
<dbReference type="Pfam" id="PF13895">
    <property type="entry name" value="Ig_2"/>
    <property type="match status" value="1"/>
</dbReference>
<organism evidence="6 7">
    <name type="scientific">Vulpes vulpes</name>
    <name type="common">Red fox</name>
    <dbReference type="NCBI Taxonomy" id="9627"/>
    <lineage>
        <taxon>Eukaryota</taxon>
        <taxon>Metazoa</taxon>
        <taxon>Chordata</taxon>
        <taxon>Craniata</taxon>
        <taxon>Vertebrata</taxon>
        <taxon>Euteleostomi</taxon>
        <taxon>Mammalia</taxon>
        <taxon>Eutheria</taxon>
        <taxon>Laurasiatheria</taxon>
        <taxon>Carnivora</taxon>
        <taxon>Caniformia</taxon>
        <taxon>Canidae</taxon>
        <taxon>Vulpes</taxon>
    </lineage>
</organism>
<reference key="1">
    <citation type="submission" date="2019-01" db="UniProtKB">
        <authorList>
            <consortium name="RefSeq"/>
        </authorList>
    </citation>
    <scope>IDENTIFICATION</scope>
</reference>
<evidence type="ECO:0000256" key="3">
    <source>
        <dbReference type="SAM" id="MobiDB-lite"/>
    </source>
</evidence>
<keyword evidence="1" id="KW-1015">Disulfide bond</keyword>
<dbReference type="OMA" id="CIYQIES"/>
<feature type="compositionally biased region" description="Polar residues" evidence="3">
    <location>
        <begin position="233"/>
        <end position="254"/>
    </location>
</feature>